<dbReference type="SFLD" id="SFLDG01124">
    <property type="entry name" value="C0.1:_RNA_Pol_CTD_Phosphatase"/>
    <property type="match status" value="1"/>
</dbReference>
<dbReference type="CDD" id="cd07521">
    <property type="entry name" value="HAD_FCP1-like"/>
    <property type="match status" value="1"/>
</dbReference>
<dbReference type="AlphaFoldDB" id="A0A183EK21"/>
<dbReference type="EC" id="3.1.3.16" evidence="2"/>
<organism evidence="14">
    <name type="scientific">Gongylonema pulchrum</name>
    <dbReference type="NCBI Taxonomy" id="637853"/>
    <lineage>
        <taxon>Eukaryota</taxon>
        <taxon>Metazoa</taxon>
        <taxon>Ecdysozoa</taxon>
        <taxon>Nematoda</taxon>
        <taxon>Chromadorea</taxon>
        <taxon>Rhabditida</taxon>
        <taxon>Spirurina</taxon>
        <taxon>Spiruromorpha</taxon>
        <taxon>Spiruroidea</taxon>
        <taxon>Gongylonematidae</taxon>
        <taxon>Gongylonema</taxon>
    </lineage>
</organism>
<proteinExistence type="predicted"/>
<dbReference type="Pfam" id="PF03031">
    <property type="entry name" value="NIF"/>
    <property type="match status" value="1"/>
</dbReference>
<dbReference type="OrthoDB" id="277011at2759"/>
<evidence type="ECO:0000313" key="13">
    <source>
        <dbReference type="Proteomes" id="UP000271098"/>
    </source>
</evidence>
<name>A0A183EK21_9BILA</name>
<evidence type="ECO:0000313" key="12">
    <source>
        <dbReference type="EMBL" id="VDN37974.1"/>
    </source>
</evidence>
<dbReference type="InterPro" id="IPR023214">
    <property type="entry name" value="HAD_sf"/>
</dbReference>
<dbReference type="InterPro" id="IPR036412">
    <property type="entry name" value="HAD-like_sf"/>
</dbReference>
<dbReference type="InterPro" id="IPR011948">
    <property type="entry name" value="Dullard_phosphatase"/>
</dbReference>
<dbReference type="SFLD" id="SFLDS00003">
    <property type="entry name" value="Haloacid_Dehalogenase"/>
    <property type="match status" value="1"/>
</dbReference>
<dbReference type="Proteomes" id="UP000271098">
    <property type="component" value="Unassembled WGS sequence"/>
</dbReference>
<keyword evidence="5" id="KW-0460">Magnesium</keyword>
<comment type="catalytic activity">
    <reaction evidence="7">
        <text>O-phospho-L-seryl-[protein] + H2O = L-seryl-[protein] + phosphate</text>
        <dbReference type="Rhea" id="RHEA:20629"/>
        <dbReference type="Rhea" id="RHEA-COMP:9863"/>
        <dbReference type="Rhea" id="RHEA-COMP:11604"/>
        <dbReference type="ChEBI" id="CHEBI:15377"/>
        <dbReference type="ChEBI" id="CHEBI:29999"/>
        <dbReference type="ChEBI" id="CHEBI:43474"/>
        <dbReference type="ChEBI" id="CHEBI:83421"/>
        <dbReference type="EC" id="3.1.3.16"/>
    </reaction>
</comment>
<dbReference type="InterPro" id="IPR040078">
    <property type="entry name" value="RNA_Pol_CTD_Phosphatase"/>
</dbReference>
<dbReference type="GO" id="GO:0008420">
    <property type="term" value="F:RNA polymerase II CTD heptapeptide repeat phosphatase activity"/>
    <property type="evidence" value="ECO:0007669"/>
    <property type="project" value="InterPro"/>
</dbReference>
<comment type="cofactor">
    <cofactor evidence="1">
        <name>Mg(2+)</name>
        <dbReference type="ChEBI" id="CHEBI:18420"/>
    </cofactor>
</comment>
<comment type="catalytic activity">
    <reaction evidence="8">
        <text>O-phospho-L-threonyl-[protein] + H2O = L-threonyl-[protein] + phosphate</text>
        <dbReference type="Rhea" id="RHEA:47004"/>
        <dbReference type="Rhea" id="RHEA-COMP:11060"/>
        <dbReference type="Rhea" id="RHEA-COMP:11605"/>
        <dbReference type="ChEBI" id="CHEBI:15377"/>
        <dbReference type="ChEBI" id="CHEBI:30013"/>
        <dbReference type="ChEBI" id="CHEBI:43474"/>
        <dbReference type="ChEBI" id="CHEBI:61977"/>
        <dbReference type="EC" id="3.1.3.16"/>
    </reaction>
</comment>
<accession>A0A183EK21</accession>
<dbReference type="WBParaSite" id="GPUH_0002133701-mRNA-1">
    <property type="protein sequence ID" value="GPUH_0002133701-mRNA-1"/>
    <property type="gene ID" value="GPUH_0002133701"/>
</dbReference>
<dbReference type="SMART" id="SM00577">
    <property type="entry name" value="CPDc"/>
    <property type="match status" value="1"/>
</dbReference>
<evidence type="ECO:0000256" key="2">
    <source>
        <dbReference type="ARBA" id="ARBA00013081"/>
    </source>
</evidence>
<dbReference type="NCBIfam" id="TIGR02251">
    <property type="entry name" value="HIF-SF_euk"/>
    <property type="match status" value="1"/>
</dbReference>
<evidence type="ECO:0000256" key="9">
    <source>
        <dbReference type="PIRSR" id="PIRSR640078-1"/>
    </source>
</evidence>
<feature type="active site" description="Proton donor" evidence="9">
    <location>
        <position position="36"/>
    </location>
</feature>
<feature type="active site" description="4-aspartylphosphate intermediate" evidence="9">
    <location>
        <position position="34"/>
    </location>
</feature>
<dbReference type="EMBL" id="UYRT01092288">
    <property type="protein sequence ID" value="VDN37974.1"/>
    <property type="molecule type" value="Genomic_DNA"/>
</dbReference>
<dbReference type="InterPro" id="IPR004274">
    <property type="entry name" value="FCP1_dom"/>
</dbReference>
<reference evidence="12 13" key="2">
    <citation type="submission" date="2018-11" db="EMBL/GenBank/DDBJ databases">
        <authorList>
            <consortium name="Pathogen Informatics"/>
        </authorList>
    </citation>
    <scope>NUCLEOTIDE SEQUENCE [LARGE SCALE GENOMIC DNA]</scope>
</reference>
<keyword evidence="6" id="KW-0904">Protein phosphatase</keyword>
<dbReference type="GO" id="GO:0046872">
    <property type="term" value="F:metal ion binding"/>
    <property type="evidence" value="ECO:0007669"/>
    <property type="project" value="UniProtKB-KW"/>
</dbReference>
<dbReference type="PROSITE" id="PS50969">
    <property type="entry name" value="FCP1"/>
    <property type="match status" value="1"/>
</dbReference>
<evidence type="ECO:0000256" key="4">
    <source>
        <dbReference type="ARBA" id="ARBA00022801"/>
    </source>
</evidence>
<protein>
    <recommendedName>
        <fullName evidence="2">protein-serine/threonine phosphatase</fullName>
        <ecNumber evidence="2">3.1.3.16</ecNumber>
    </recommendedName>
</protein>
<keyword evidence="13" id="KW-1185">Reference proteome</keyword>
<evidence type="ECO:0000256" key="7">
    <source>
        <dbReference type="ARBA" id="ARBA00047761"/>
    </source>
</evidence>
<dbReference type="SUPFAM" id="SSF56784">
    <property type="entry name" value="HAD-like"/>
    <property type="match status" value="1"/>
</dbReference>
<evidence type="ECO:0000256" key="5">
    <source>
        <dbReference type="ARBA" id="ARBA00022842"/>
    </source>
</evidence>
<keyword evidence="4" id="KW-0378">Hydrolase</keyword>
<evidence type="ECO:0000256" key="6">
    <source>
        <dbReference type="ARBA" id="ARBA00022912"/>
    </source>
</evidence>
<evidence type="ECO:0000313" key="14">
    <source>
        <dbReference type="WBParaSite" id="GPUH_0002133701-mRNA-1"/>
    </source>
</evidence>
<reference evidence="14" key="1">
    <citation type="submission" date="2016-06" db="UniProtKB">
        <authorList>
            <consortium name="WormBaseParasite"/>
        </authorList>
    </citation>
    <scope>IDENTIFICATION</scope>
</reference>
<dbReference type="InterPro" id="IPR050365">
    <property type="entry name" value="TIM50"/>
</dbReference>
<dbReference type="PANTHER" id="PTHR12210">
    <property type="entry name" value="DULLARD PROTEIN PHOSPHATASE"/>
    <property type="match status" value="1"/>
</dbReference>
<dbReference type="Gene3D" id="3.40.50.1000">
    <property type="entry name" value="HAD superfamily/HAD-like"/>
    <property type="match status" value="1"/>
</dbReference>
<evidence type="ECO:0000256" key="8">
    <source>
        <dbReference type="ARBA" id="ARBA00048336"/>
    </source>
</evidence>
<feature type="site" description="Transition state stabilizer" evidence="10">
    <location>
        <position position="128"/>
    </location>
</feature>
<dbReference type="FunFam" id="3.40.50.1000:FF:000192">
    <property type="entry name" value="CTD small phosphatase-like protein"/>
    <property type="match status" value="1"/>
</dbReference>
<keyword evidence="3" id="KW-0479">Metal-binding</keyword>
<sequence length="214" mass="24264">MVCAVSSENHQSSDKLLLPPLRPCDGGKKCLIIDLDETLVHSSFKPVKNPDFVIPVEIDNVIHQVYVSKRPYVDEFLERIGDKFECVLFTASLAKYADPVADLLDKRGVFRARLFREACVFHKGNYVKDLTRLGRDLKKVIIVDNSPASYAFHPNNAIPVQTWFDDVNDMELLDIIPVLEQLAEVDSIYSVLRNSNEDIHQSFASEQNETSRSP</sequence>
<evidence type="ECO:0000259" key="11">
    <source>
        <dbReference type="PROSITE" id="PS50969"/>
    </source>
</evidence>
<feature type="site" description="Transition state stabilizer" evidence="10">
    <location>
        <position position="90"/>
    </location>
</feature>
<feature type="domain" description="FCP1 homology" evidence="11">
    <location>
        <begin position="24"/>
        <end position="182"/>
    </location>
</feature>
<gene>
    <name evidence="12" type="ORF">GPUH_LOCUS21311</name>
</gene>
<evidence type="ECO:0000256" key="3">
    <source>
        <dbReference type="ARBA" id="ARBA00022723"/>
    </source>
</evidence>
<evidence type="ECO:0000256" key="1">
    <source>
        <dbReference type="ARBA" id="ARBA00001946"/>
    </source>
</evidence>
<evidence type="ECO:0000256" key="10">
    <source>
        <dbReference type="PIRSR" id="PIRSR640078-3"/>
    </source>
</evidence>